<dbReference type="EMBL" id="VFPS01000003">
    <property type="protein sequence ID" value="TQM97872.1"/>
    <property type="molecule type" value="Genomic_DNA"/>
</dbReference>
<feature type="region of interest" description="Disordered" evidence="1">
    <location>
        <begin position="310"/>
        <end position="360"/>
    </location>
</feature>
<accession>A0A4Y3UMW5</accession>
<keyword evidence="2" id="KW-0812">Transmembrane</keyword>
<evidence type="ECO:0000313" key="5">
    <source>
        <dbReference type="Proteomes" id="UP000319804"/>
    </source>
</evidence>
<dbReference type="Proteomes" id="UP000319804">
    <property type="component" value="Unassembled WGS sequence"/>
</dbReference>
<keyword evidence="5" id="KW-1185">Reference proteome</keyword>
<feature type="signal peptide" evidence="3">
    <location>
        <begin position="1"/>
        <end position="37"/>
    </location>
</feature>
<name>A0A4Y3UMW5_9MICO</name>
<comment type="caution">
    <text evidence="4">The sequence shown here is derived from an EMBL/GenBank/DDBJ whole genome shotgun (WGS) entry which is preliminary data.</text>
</comment>
<feature type="transmembrane region" description="Helical" evidence="2">
    <location>
        <begin position="700"/>
        <end position="718"/>
    </location>
</feature>
<feature type="chain" id="PRO_5030105499" description="2-oxoglutarate dehydrogenase" evidence="3">
    <location>
        <begin position="38"/>
        <end position="733"/>
    </location>
</feature>
<evidence type="ECO:0000256" key="1">
    <source>
        <dbReference type="SAM" id="MobiDB-lite"/>
    </source>
</evidence>
<feature type="compositionally biased region" description="Pro residues" evidence="1">
    <location>
        <begin position="329"/>
        <end position="343"/>
    </location>
</feature>
<gene>
    <name evidence="4" type="ORF">FHX68_1873</name>
</gene>
<keyword evidence="2" id="KW-1133">Transmembrane helix</keyword>
<dbReference type="OrthoDB" id="4985746at2"/>
<dbReference type="RefSeq" id="WP_141379419.1">
    <property type="nucleotide sequence ID" value="NZ_BJNA01000005.1"/>
</dbReference>
<proteinExistence type="predicted"/>
<reference evidence="4 5" key="1">
    <citation type="submission" date="2019-06" db="EMBL/GenBank/DDBJ databases">
        <title>Sequencing the genomes of 1000 actinobacteria strains.</title>
        <authorList>
            <person name="Klenk H.-P."/>
        </authorList>
    </citation>
    <scope>NUCLEOTIDE SEQUENCE [LARGE SCALE GENOMIC DNA]</scope>
    <source>
        <strain evidence="4 5">DSM 20427</strain>
    </source>
</reference>
<organism evidence="4 5">
    <name type="scientific">Microbacterium lacticum</name>
    <dbReference type="NCBI Taxonomy" id="33885"/>
    <lineage>
        <taxon>Bacteria</taxon>
        <taxon>Bacillati</taxon>
        <taxon>Actinomycetota</taxon>
        <taxon>Actinomycetes</taxon>
        <taxon>Micrococcales</taxon>
        <taxon>Microbacteriaceae</taxon>
        <taxon>Microbacterium</taxon>
    </lineage>
</organism>
<protein>
    <recommendedName>
        <fullName evidence="6">2-oxoglutarate dehydrogenase</fullName>
    </recommendedName>
</protein>
<dbReference type="InterPro" id="IPR046112">
    <property type="entry name" value="DUF6049"/>
</dbReference>
<sequence length="733" mass="72660">MTPSLSASVRHRLRRLAAAPAMLSALLTLALAGPAAAAPSASSPATATATTAPAATGDASTVTFAVAPSADGVVTAGQPLAVSVSARNATGSTVPASSVHLTTSTQALATRADVKAWLAAPAADAARTELAVADGEVPSIVPLGVGSATLSLDATALAALAPGVYPLRADYGSGASTTTAVSVFVVPGDAGTGALGLVAPLTAPAQSTGLLTSTELAELTAPDGELRAQLDAVSGTAAILAVDPAIVAAIRVLGTSAPASATRWLADLLQLPNSRFALQFGDADLAAQVAAGQSTPLTVSTLAPYLTESDFTGITPSPAPSGSADPTADPTPGPTGDPAPTPTPTGNTGTGTGPTLPTLAQLTDIGAGTGSVFWPASGTATADVVAALGALTVDDIASITLVDSETVTGSETQAAAGARGTANGAQVLVYDADASRALATAAATDTPLTRAEALAEASAYAALAVAADPSAPLLVALDRPSEVTGAGARAAVVAGTHLAGRAATDLATLTAAPAATLSIAGGEVPTDRAADLTALLAGEDELTDFATILADPALITARERASILQLLGNGWRAQPAQAAAALEAHRTQTQETLEAVAVVPPSDITLAATSAPLTFSVRNDLPWPVSLRLIATPNDPRLVVQNTTEVEAGPEQNTRVQVPVEARVGSGESTLSLQLRSPEMVAIGDTVPVHVTVRAEWESVGLIVMATLVGAMIVIGIVRTVRKMRRRKEDSDG</sequence>
<evidence type="ECO:0000256" key="2">
    <source>
        <dbReference type="SAM" id="Phobius"/>
    </source>
</evidence>
<dbReference type="AlphaFoldDB" id="A0A4Y3UMW5"/>
<evidence type="ECO:0000313" key="4">
    <source>
        <dbReference type="EMBL" id="TQM97872.1"/>
    </source>
</evidence>
<dbReference type="Pfam" id="PF19516">
    <property type="entry name" value="DUF6049"/>
    <property type="match status" value="1"/>
</dbReference>
<evidence type="ECO:0000256" key="3">
    <source>
        <dbReference type="SAM" id="SignalP"/>
    </source>
</evidence>
<evidence type="ECO:0008006" key="6">
    <source>
        <dbReference type="Google" id="ProtNLM"/>
    </source>
</evidence>
<keyword evidence="2" id="KW-0472">Membrane</keyword>
<keyword evidence="3" id="KW-0732">Signal</keyword>